<accession>A0A1F5I3S3</accession>
<reference evidence="2 3" key="1">
    <citation type="journal article" date="2016" name="Nat. Commun.">
        <title>Thousands of microbial genomes shed light on interconnected biogeochemical processes in an aquifer system.</title>
        <authorList>
            <person name="Anantharaman K."/>
            <person name="Brown C.T."/>
            <person name="Hug L.A."/>
            <person name="Sharon I."/>
            <person name="Castelle C.J."/>
            <person name="Probst A.J."/>
            <person name="Thomas B.C."/>
            <person name="Singh A."/>
            <person name="Wilkins M.J."/>
            <person name="Karaoz U."/>
            <person name="Brodie E.L."/>
            <person name="Williams K.H."/>
            <person name="Hubbard S.S."/>
            <person name="Banfield J.F."/>
        </authorList>
    </citation>
    <scope>NUCLEOTIDE SEQUENCE [LARGE SCALE GENOMIC DNA]</scope>
</reference>
<evidence type="ECO:0000256" key="1">
    <source>
        <dbReference type="SAM" id="Coils"/>
    </source>
</evidence>
<evidence type="ECO:0000313" key="2">
    <source>
        <dbReference type="EMBL" id="OGE11068.1"/>
    </source>
</evidence>
<dbReference type="AlphaFoldDB" id="A0A1F5I3S3"/>
<dbReference type="STRING" id="1797729.A3A60_03300"/>
<dbReference type="Proteomes" id="UP000179227">
    <property type="component" value="Unassembled WGS sequence"/>
</dbReference>
<gene>
    <name evidence="2" type="ORF">A3A60_03300</name>
</gene>
<comment type="caution">
    <text evidence="2">The sequence shown here is derived from an EMBL/GenBank/DDBJ whole genome shotgun (WGS) entry which is preliminary data.</text>
</comment>
<organism evidence="2 3">
    <name type="scientific">Candidatus Curtissbacteria bacterium RIFCSPLOWO2_01_FULL_42_26</name>
    <dbReference type="NCBI Taxonomy" id="1797729"/>
    <lineage>
        <taxon>Bacteria</taxon>
        <taxon>Candidatus Curtissiibacteriota</taxon>
    </lineage>
</organism>
<keyword evidence="1" id="KW-0175">Coiled coil</keyword>
<name>A0A1F5I3S3_9BACT</name>
<dbReference type="EMBL" id="MFBS01000004">
    <property type="protein sequence ID" value="OGE11068.1"/>
    <property type="molecule type" value="Genomic_DNA"/>
</dbReference>
<evidence type="ECO:0000313" key="3">
    <source>
        <dbReference type="Proteomes" id="UP000179227"/>
    </source>
</evidence>
<proteinExistence type="predicted"/>
<protein>
    <submittedName>
        <fullName evidence="2">Uncharacterized protein</fullName>
    </submittedName>
</protein>
<sequence length="192" mass="21587">MAEQESGFIAEHYSKALARLERGVQEAKRTLAETSSLYQDAGMITLRGCLVEFQTSLALKVEGSVARTADFHQIHGRYGSETKLEIGKIDPTSLQNFGFEYFPAISLFEKDGTFIQVQHLDVLLIPWNSFLIHSNPHSLMVVYTDRGVEFQLTSGQKIMNDRKPLERGIAVAELLKWVDGEIDRKIETPVTA</sequence>
<feature type="coiled-coil region" evidence="1">
    <location>
        <begin position="10"/>
        <end position="37"/>
    </location>
</feature>